<dbReference type="Gene3D" id="3.40.630.190">
    <property type="entry name" value="LCP protein"/>
    <property type="match status" value="1"/>
</dbReference>
<dbReference type="PANTHER" id="PTHR33392">
    <property type="entry name" value="POLYISOPRENYL-TEICHOIC ACID--PEPTIDOGLYCAN TEICHOIC ACID TRANSFERASE TAGU"/>
    <property type="match status" value="1"/>
</dbReference>
<dbReference type="PANTHER" id="PTHR33392:SF6">
    <property type="entry name" value="POLYISOPRENYL-TEICHOIC ACID--PEPTIDOGLYCAN TEICHOIC ACID TRANSFERASE TAGU"/>
    <property type="match status" value="1"/>
</dbReference>
<feature type="compositionally biased region" description="Acidic residues" evidence="2">
    <location>
        <begin position="350"/>
        <end position="363"/>
    </location>
</feature>
<evidence type="ECO:0000313" key="5">
    <source>
        <dbReference type="Proteomes" id="UP000007468"/>
    </source>
</evidence>
<name>D6GQL2_FILAD</name>
<dbReference type="NCBIfam" id="TIGR00350">
    <property type="entry name" value="lytR_cpsA_psr"/>
    <property type="match status" value="1"/>
</dbReference>
<evidence type="ECO:0000313" key="4">
    <source>
        <dbReference type="EMBL" id="EFE29065.1"/>
    </source>
</evidence>
<dbReference type="STRING" id="546269.HMPREF0389_00987"/>
<gene>
    <name evidence="4" type="ordered locus">HMPREF0389_00987</name>
</gene>
<dbReference type="InterPro" id="IPR004474">
    <property type="entry name" value="LytR_CpsA_psr"/>
</dbReference>
<feature type="compositionally biased region" description="Basic and acidic residues" evidence="2">
    <location>
        <begin position="364"/>
        <end position="374"/>
    </location>
</feature>
<feature type="region of interest" description="Disordered" evidence="2">
    <location>
        <begin position="323"/>
        <end position="434"/>
    </location>
</feature>
<dbReference type="Pfam" id="PF03816">
    <property type="entry name" value="LytR_cpsA_psr"/>
    <property type="match status" value="1"/>
</dbReference>
<feature type="compositionally biased region" description="Polar residues" evidence="2">
    <location>
        <begin position="423"/>
        <end position="434"/>
    </location>
</feature>
<accession>D6GQL2</accession>
<dbReference type="Proteomes" id="UP000007468">
    <property type="component" value="Chromosome"/>
</dbReference>
<keyword evidence="5" id="KW-1185">Reference proteome</keyword>
<organism evidence="4 5">
    <name type="scientific">Filifactor alocis (strain ATCC 35896 / CCUG 47790 / D40 B5)</name>
    <name type="common">Fusobacterium alocis</name>
    <dbReference type="NCBI Taxonomy" id="546269"/>
    <lineage>
        <taxon>Bacteria</taxon>
        <taxon>Bacillati</taxon>
        <taxon>Bacillota</taxon>
        <taxon>Clostridia</taxon>
        <taxon>Peptostreptococcales</taxon>
        <taxon>Filifactoraceae</taxon>
        <taxon>Filifactor</taxon>
    </lineage>
</organism>
<feature type="compositionally biased region" description="Basic and acidic residues" evidence="2">
    <location>
        <begin position="323"/>
        <end position="342"/>
    </location>
</feature>
<dbReference type="RefSeq" id="WP_014262977.1">
    <property type="nucleotide sequence ID" value="NC_016630.1"/>
</dbReference>
<dbReference type="EMBL" id="CP002390">
    <property type="protein sequence ID" value="EFE29065.1"/>
    <property type="molecule type" value="Genomic_DNA"/>
</dbReference>
<evidence type="ECO:0000256" key="2">
    <source>
        <dbReference type="SAM" id="MobiDB-lite"/>
    </source>
</evidence>
<evidence type="ECO:0000259" key="3">
    <source>
        <dbReference type="Pfam" id="PF03816"/>
    </source>
</evidence>
<comment type="similarity">
    <text evidence="1">Belongs to the LytR/CpsA/Psr (LCP) family.</text>
</comment>
<reference evidence="5" key="1">
    <citation type="submission" date="2010-12" db="EMBL/GenBank/DDBJ databases">
        <title>The genome sequence of Filifactor alocis strain ATCC 35896.</title>
        <authorList>
            <consortium name="The Broad Institute Genome Sequencing Platform"/>
            <person name="Ward D."/>
            <person name="Earl A."/>
            <person name="Feldgarden M."/>
            <person name="Young S.K."/>
            <person name="Gargeya S."/>
            <person name="Zeng Q."/>
            <person name="Alvarado L."/>
            <person name="Berlin A."/>
            <person name="Bochicchio J."/>
            <person name="Chapman S.B."/>
            <person name="Chen Z."/>
            <person name="Freedman E."/>
            <person name="Gellesch M."/>
            <person name="Goldberg J."/>
            <person name="Griggs A."/>
            <person name="Gujja S."/>
            <person name="Heilman E."/>
            <person name="Heiman D."/>
            <person name="Howarth C."/>
            <person name="Mehta T."/>
            <person name="Neiman D."/>
            <person name="Pearson M."/>
            <person name="Roberts A."/>
            <person name="Saif S."/>
            <person name="Shea T."/>
            <person name="Shenoy N."/>
            <person name="Sisk P."/>
            <person name="Stolte C."/>
            <person name="Sykes S."/>
            <person name="White J."/>
            <person name="Yandava C."/>
            <person name="Izard J."/>
            <person name="Blanton J.M."/>
            <person name="Baranova O.V."/>
            <person name="Tanner A.C."/>
            <person name="Dewhirst F.E."/>
            <person name="Haas B."/>
            <person name="Nusbaum C."/>
            <person name="Birren B."/>
        </authorList>
    </citation>
    <scope>NUCLEOTIDE SEQUENCE [LARGE SCALE GENOMIC DNA]</scope>
    <source>
        <strain evidence="5">ATCC 35896 / D40 B5</strain>
    </source>
</reference>
<proteinExistence type="inferred from homology"/>
<dbReference type="OrthoDB" id="305468at2"/>
<evidence type="ECO:0000256" key="1">
    <source>
        <dbReference type="ARBA" id="ARBA00006068"/>
    </source>
</evidence>
<feature type="domain" description="Cell envelope-related transcriptional attenuator" evidence="3">
    <location>
        <begin position="71"/>
        <end position="224"/>
    </location>
</feature>
<dbReference type="eggNOG" id="COG1316">
    <property type="taxonomic scope" value="Bacteria"/>
</dbReference>
<dbReference type="KEGG" id="faa:HMPREF0389_00987"/>
<sequence>MKHFFKVFFITLISLGIIGGVGTKLYLGYDQKNPGADVPSLSEKQGATDRVNVLLLGVDAPESDRKGDIPRSDTMMLLSLDPKTDTAFILSIPRDTRVVLPGRSNATKINHAHRFGGPDLSIQAVKELLDIPIHHYVVVDYKALFEIVNDVGGIDINIEHKGGMHYDDNAIKPALHIHFDQGMNHLDGQKAMEFLRYRKGYASGDLGRIEAQQKFISALLDKLLSPSSIAKLPKITEHAFQYIDTDMSKAEILQLAVSAMKLDSKNIIKDVLPGNGMYISGISYFIVDQPIYKDQIAYMMAGNYGDWVNNKFHERSTLDIADIRKSENQKKGKKSKPVEVKEIPQNANIYDEENQLEQAEKEEDIYSKPDKDNDQPNDSTTSPKPIDPIQIEPTPSEPEKPNPAGAEKPKPTPEPTPEQTAPSDSSDTGSDLFS</sequence>
<dbReference type="AlphaFoldDB" id="D6GQL2"/>
<dbReference type="InterPro" id="IPR050922">
    <property type="entry name" value="LytR/CpsA/Psr_CW_biosynth"/>
</dbReference>
<protein>
    <submittedName>
        <fullName evidence="4">Cell envelope-like function transcriptional attenuator common domain protein</fullName>
    </submittedName>
</protein>